<dbReference type="EMBL" id="VIFM01000129">
    <property type="protein sequence ID" value="TQF12667.1"/>
    <property type="molecule type" value="Genomic_DNA"/>
</dbReference>
<sequence length="160" mass="16966">MVIGLALLAGCGGLESTEAGVQRPEDTGTVEAAVYESPDSLAGLVGTYSRTWPLAAPEELLTMTLTGTEYADRVEGSYVRTVSRTCPVLGCNTETASFYALPNNPAIGSFIAFRDLAGETRDVYSISQIQRSLFTGKITGIVLQKGVNGSQPFTMTRVGF</sequence>
<accession>A0A540WUQ9</accession>
<keyword evidence="2" id="KW-1185">Reference proteome</keyword>
<gene>
    <name evidence="1" type="ORF">FJV41_27775</name>
</gene>
<organism evidence="1 2">
    <name type="scientific">Myxococcus llanfairpwllgwyngyllgogerychwyrndrobwllllantysiliogogogochensis</name>
    <dbReference type="NCBI Taxonomy" id="2590453"/>
    <lineage>
        <taxon>Bacteria</taxon>
        <taxon>Pseudomonadati</taxon>
        <taxon>Myxococcota</taxon>
        <taxon>Myxococcia</taxon>
        <taxon>Myxococcales</taxon>
        <taxon>Cystobacterineae</taxon>
        <taxon>Myxococcaceae</taxon>
        <taxon>Myxococcus</taxon>
    </lineage>
</organism>
<reference evidence="1 2" key="1">
    <citation type="submission" date="2019-06" db="EMBL/GenBank/DDBJ databases">
        <authorList>
            <person name="Livingstone P."/>
            <person name="Whitworth D."/>
        </authorList>
    </citation>
    <scope>NUCLEOTIDE SEQUENCE [LARGE SCALE GENOMIC DNA]</scope>
    <source>
        <strain evidence="1 2">AM401</strain>
    </source>
</reference>
<evidence type="ECO:0000313" key="1">
    <source>
        <dbReference type="EMBL" id="TQF12667.1"/>
    </source>
</evidence>
<dbReference type="Proteomes" id="UP000315369">
    <property type="component" value="Unassembled WGS sequence"/>
</dbReference>
<name>A0A540WUQ9_9BACT</name>
<comment type="caution">
    <text evidence="1">The sequence shown here is derived from an EMBL/GenBank/DDBJ whole genome shotgun (WGS) entry which is preliminary data.</text>
</comment>
<evidence type="ECO:0000313" key="2">
    <source>
        <dbReference type="Proteomes" id="UP000315369"/>
    </source>
</evidence>
<proteinExistence type="predicted"/>
<protein>
    <submittedName>
        <fullName evidence="1">Uncharacterized protein</fullName>
    </submittedName>
</protein>
<dbReference type="AlphaFoldDB" id="A0A540WUQ9"/>